<feature type="signal peptide" evidence="2">
    <location>
        <begin position="1"/>
        <end position="22"/>
    </location>
</feature>
<reference evidence="3 4" key="1">
    <citation type="journal article" date="2023" name="G3 (Bethesda)">
        <title>A chromosome-length genome assembly and annotation of blackberry (Rubus argutus, cv. 'Hillquist').</title>
        <authorList>
            <person name="Bruna T."/>
            <person name="Aryal R."/>
            <person name="Dudchenko O."/>
            <person name="Sargent D.J."/>
            <person name="Mead D."/>
            <person name="Buti M."/>
            <person name="Cavallini A."/>
            <person name="Hytonen T."/>
            <person name="Andres J."/>
            <person name="Pham M."/>
            <person name="Weisz D."/>
            <person name="Mascagni F."/>
            <person name="Usai G."/>
            <person name="Natali L."/>
            <person name="Bassil N."/>
            <person name="Fernandez G.E."/>
            <person name="Lomsadze A."/>
            <person name="Armour M."/>
            <person name="Olukolu B."/>
            <person name="Poorten T."/>
            <person name="Britton C."/>
            <person name="Davik J."/>
            <person name="Ashrafi H."/>
            <person name="Aiden E.L."/>
            <person name="Borodovsky M."/>
            <person name="Worthington M."/>
        </authorList>
    </citation>
    <scope>NUCLEOTIDE SEQUENCE [LARGE SCALE GENOMIC DNA]</scope>
    <source>
        <strain evidence="3">PI 553951</strain>
    </source>
</reference>
<accession>A0AAW1WN74</accession>
<dbReference type="Proteomes" id="UP001457282">
    <property type="component" value="Unassembled WGS sequence"/>
</dbReference>
<gene>
    <name evidence="3" type="ORF">M0R45_033556</name>
</gene>
<keyword evidence="4" id="KW-1185">Reference proteome</keyword>
<organism evidence="3 4">
    <name type="scientific">Rubus argutus</name>
    <name type="common">Southern blackberry</name>
    <dbReference type="NCBI Taxonomy" id="59490"/>
    <lineage>
        <taxon>Eukaryota</taxon>
        <taxon>Viridiplantae</taxon>
        <taxon>Streptophyta</taxon>
        <taxon>Embryophyta</taxon>
        <taxon>Tracheophyta</taxon>
        <taxon>Spermatophyta</taxon>
        <taxon>Magnoliopsida</taxon>
        <taxon>eudicotyledons</taxon>
        <taxon>Gunneridae</taxon>
        <taxon>Pentapetalae</taxon>
        <taxon>rosids</taxon>
        <taxon>fabids</taxon>
        <taxon>Rosales</taxon>
        <taxon>Rosaceae</taxon>
        <taxon>Rosoideae</taxon>
        <taxon>Rosoideae incertae sedis</taxon>
        <taxon>Rubus</taxon>
    </lineage>
</organism>
<feature type="chain" id="PRO_5044002285" evidence="2">
    <location>
        <begin position="23"/>
        <end position="238"/>
    </location>
</feature>
<evidence type="ECO:0000313" key="3">
    <source>
        <dbReference type="EMBL" id="KAK9925226.1"/>
    </source>
</evidence>
<keyword evidence="2" id="KW-0732">Signal</keyword>
<protein>
    <submittedName>
        <fullName evidence="3">Uncharacterized protein</fullName>
    </submittedName>
</protein>
<sequence>MAFKAFLFLLATSLFVTTRASSHDLHEELKIKVSSDDIMDEKSKWKPFLRPFRRGPAKQPTEQSFIPKSRAPRPRIGLPKLPPLTFNIPLPGRTPVGQQKQPPVGQQQRQPPVFQQPQQPQVGQQPPVGEQQQPPVEQRPFPPVEGEFGPEPLRNDQIPNPLLGNKVGEEELKLVMKGRGFSNYNMTLARPVTPANRSFKARPFNYPANLSFKERPVTPTTVRVKAPPVTPANLSVKA</sequence>
<feature type="compositionally biased region" description="Low complexity" evidence="1">
    <location>
        <begin position="95"/>
        <end position="152"/>
    </location>
</feature>
<comment type="caution">
    <text evidence="3">The sequence shown here is derived from an EMBL/GenBank/DDBJ whole genome shotgun (WGS) entry which is preliminary data.</text>
</comment>
<name>A0AAW1WN74_RUBAR</name>
<evidence type="ECO:0000313" key="4">
    <source>
        <dbReference type="Proteomes" id="UP001457282"/>
    </source>
</evidence>
<evidence type="ECO:0000256" key="1">
    <source>
        <dbReference type="SAM" id="MobiDB-lite"/>
    </source>
</evidence>
<proteinExistence type="predicted"/>
<feature type="region of interest" description="Disordered" evidence="1">
    <location>
        <begin position="49"/>
        <end position="165"/>
    </location>
</feature>
<evidence type="ECO:0000256" key="2">
    <source>
        <dbReference type="SAM" id="SignalP"/>
    </source>
</evidence>
<dbReference type="EMBL" id="JBEDUW010000006">
    <property type="protein sequence ID" value="KAK9925226.1"/>
    <property type="molecule type" value="Genomic_DNA"/>
</dbReference>
<dbReference type="AlphaFoldDB" id="A0AAW1WN74"/>